<proteinExistence type="predicted"/>
<dbReference type="AlphaFoldDB" id="A0AAU8N9M3"/>
<evidence type="ECO:0000259" key="1">
    <source>
        <dbReference type="Pfam" id="PF26160"/>
    </source>
</evidence>
<accession>A0AAU8N9M3</accession>
<reference evidence="2" key="1">
    <citation type="submission" date="2024-05" db="EMBL/GenBank/DDBJ databases">
        <title>Draft genome assemblies of 36 bacteria isolated from hibernating arctic ground squirrels.</title>
        <authorList>
            <person name="McKee H."/>
            <person name="Mullen L."/>
            <person name="Drown D.M."/>
            <person name="Duddleston K.N."/>
        </authorList>
    </citation>
    <scope>NUCLEOTIDE SEQUENCE</scope>
    <source>
        <strain evidence="2">AN1007</strain>
    </source>
</reference>
<protein>
    <recommendedName>
        <fullName evidence="1">YqzN/YkzM domain-containing protein</fullName>
    </recommendedName>
</protein>
<dbReference type="RefSeq" id="WP_366290286.1">
    <property type="nucleotide sequence ID" value="NZ_CP159992.1"/>
</dbReference>
<organism evidence="2">
    <name type="scientific">Paenibacillus sp. AN1007</name>
    <dbReference type="NCBI Taxonomy" id="3151385"/>
    <lineage>
        <taxon>Bacteria</taxon>
        <taxon>Bacillati</taxon>
        <taxon>Bacillota</taxon>
        <taxon>Bacilli</taxon>
        <taxon>Bacillales</taxon>
        <taxon>Paenibacillaceae</taxon>
        <taxon>Paenibacillus</taxon>
    </lineage>
</organism>
<name>A0AAU8N9M3_9BACL</name>
<evidence type="ECO:0000313" key="2">
    <source>
        <dbReference type="EMBL" id="XCP93484.1"/>
    </source>
</evidence>
<sequence>MKGIGGALAMFTKKEADRKNLEVDQQHNDTKYSKAQFAEARQFSRLEKDILAALLLEQQTYTVQEAQQHIQQFMNGEAQ</sequence>
<dbReference type="EMBL" id="CP159992">
    <property type="protein sequence ID" value="XCP93484.1"/>
    <property type="molecule type" value="Genomic_DNA"/>
</dbReference>
<gene>
    <name evidence="2" type="ORF">ABXS70_20000</name>
</gene>
<feature type="domain" description="YqzN/YkzM" evidence="1">
    <location>
        <begin position="30"/>
        <end position="76"/>
    </location>
</feature>
<dbReference type="Pfam" id="PF26160">
    <property type="entry name" value="YqzN_YkzM"/>
    <property type="match status" value="1"/>
</dbReference>
<dbReference type="InterPro" id="IPR058869">
    <property type="entry name" value="YqzN_YkzM"/>
</dbReference>